<dbReference type="PANTHER" id="PTHR43226:SF4">
    <property type="entry name" value="XAA-PRO AMINOPEPTIDASE 3"/>
    <property type="match status" value="1"/>
</dbReference>
<sequence length="483" mass="52954">MFDREIYVSRRRTLLEKMSAGTENNGIAIFPGNAEAPQNYRGNDYKFRQDSSFLYYWGIDEPGFAAILDLDSGDECIFGDDVDIDDIIWMGPQESVASKAARVGANVSAPYAEFEKAVLKAKSQGRKIHFLPASRYYNTLKLSLLLGTSPEAVRTVAAMDAPVAGGMLSHASEELVKAVISMRLIKQDCEIEEIDKACEIGYLMHTEARNACRPGVPEQEIVGRMEGVTISRGWGVSFATILSQHGETLHNHRHDGIITPGNLLVIDAGAESNTHYASDFTRTLPCGGKFTPKQRAVYDIVADCNELAFRLAKPGVAYRDVHIQVAVRMLDGLKSLGLVNGSPEDMAAEGIAGLFMPHGLGHNMGMDVHDMEDLGEDFVGYDEDQARSPQLGLGSLRMARRLRPGHVITDEPGIYFVPALISKWKAEGTDKGMVNYSRLEAEYLDFGGIRLEDDLLITADGCRRLGPHRLPIAADDVEAAMAE</sequence>
<accession>A0A940IFX8</accession>
<name>A0A940IFX8_9BACT</name>
<dbReference type="InterPro" id="IPR007865">
    <property type="entry name" value="Aminopep_P_N"/>
</dbReference>
<dbReference type="CDD" id="cd01087">
    <property type="entry name" value="Prolidase"/>
    <property type="match status" value="1"/>
</dbReference>
<comment type="similarity">
    <text evidence="3">Belongs to the peptidase M24B family.</text>
</comment>
<keyword evidence="5" id="KW-0479">Metal-binding</keyword>
<dbReference type="EC" id="3.4.11.9" evidence="4"/>
<keyword evidence="6" id="KW-0378">Hydrolase</keyword>
<dbReference type="Gene3D" id="3.40.350.10">
    <property type="entry name" value="Creatinase/prolidase N-terminal domain"/>
    <property type="match status" value="1"/>
</dbReference>
<organism evidence="9 10">
    <name type="scientific">Candidatus Cryptobacteroides gallistercoris</name>
    <dbReference type="NCBI Taxonomy" id="2840765"/>
    <lineage>
        <taxon>Bacteria</taxon>
        <taxon>Pseudomonadati</taxon>
        <taxon>Bacteroidota</taxon>
        <taxon>Bacteroidia</taxon>
        <taxon>Bacteroidales</taxon>
        <taxon>Candidatus Cryptobacteroides</taxon>
    </lineage>
</organism>
<reference evidence="9" key="1">
    <citation type="submission" date="2020-10" db="EMBL/GenBank/DDBJ databases">
        <authorList>
            <person name="Gilroy R."/>
        </authorList>
    </citation>
    <scope>NUCLEOTIDE SEQUENCE</scope>
    <source>
        <strain evidence="9">F1-3629</strain>
    </source>
</reference>
<dbReference type="GO" id="GO:0070006">
    <property type="term" value="F:metalloaminopeptidase activity"/>
    <property type="evidence" value="ECO:0007669"/>
    <property type="project" value="InterPro"/>
</dbReference>
<evidence type="ECO:0000256" key="6">
    <source>
        <dbReference type="ARBA" id="ARBA00022801"/>
    </source>
</evidence>
<reference evidence="9" key="2">
    <citation type="journal article" date="2021" name="PeerJ">
        <title>Extensive microbial diversity within the chicken gut microbiome revealed by metagenomics and culture.</title>
        <authorList>
            <person name="Gilroy R."/>
            <person name="Ravi A."/>
            <person name="Getino M."/>
            <person name="Pursley I."/>
            <person name="Horton D.L."/>
            <person name="Alikhan N.F."/>
            <person name="Baker D."/>
            <person name="Gharbi K."/>
            <person name="Hall N."/>
            <person name="Watson M."/>
            <person name="Adriaenssens E.M."/>
            <person name="Foster-Nyarko E."/>
            <person name="Jarju S."/>
            <person name="Secka A."/>
            <person name="Antonio M."/>
            <person name="Oren A."/>
            <person name="Chaudhuri R.R."/>
            <person name="La Ragione R."/>
            <person name="Hildebrand F."/>
            <person name="Pallen M.J."/>
        </authorList>
    </citation>
    <scope>NUCLEOTIDE SEQUENCE</scope>
    <source>
        <strain evidence="9">F1-3629</strain>
    </source>
</reference>
<keyword evidence="9" id="KW-0031">Aminopeptidase</keyword>
<dbReference type="InterPro" id="IPR000994">
    <property type="entry name" value="Pept_M24"/>
</dbReference>
<dbReference type="InterPro" id="IPR036005">
    <property type="entry name" value="Creatinase/aminopeptidase-like"/>
</dbReference>
<dbReference type="InterPro" id="IPR029149">
    <property type="entry name" value="Creatin/AminoP/Spt16_N"/>
</dbReference>
<dbReference type="GO" id="GO:0006508">
    <property type="term" value="P:proteolysis"/>
    <property type="evidence" value="ECO:0007669"/>
    <property type="project" value="TreeGrafter"/>
</dbReference>
<comment type="caution">
    <text evidence="9">The sequence shown here is derived from an EMBL/GenBank/DDBJ whole genome shotgun (WGS) entry which is preliminary data.</text>
</comment>
<dbReference type="Pfam" id="PF00557">
    <property type="entry name" value="Peptidase_M24"/>
    <property type="match status" value="1"/>
</dbReference>
<dbReference type="GO" id="GO:0030145">
    <property type="term" value="F:manganese ion binding"/>
    <property type="evidence" value="ECO:0007669"/>
    <property type="project" value="InterPro"/>
</dbReference>
<dbReference type="GO" id="GO:0005829">
    <property type="term" value="C:cytosol"/>
    <property type="evidence" value="ECO:0007669"/>
    <property type="project" value="TreeGrafter"/>
</dbReference>
<evidence type="ECO:0000256" key="7">
    <source>
        <dbReference type="ARBA" id="ARBA00023211"/>
    </source>
</evidence>
<proteinExistence type="inferred from homology"/>
<evidence type="ECO:0000313" key="10">
    <source>
        <dbReference type="Proteomes" id="UP000771749"/>
    </source>
</evidence>
<dbReference type="Proteomes" id="UP000771749">
    <property type="component" value="Unassembled WGS sequence"/>
</dbReference>
<gene>
    <name evidence="9" type="ORF">IAC07_01290</name>
</gene>
<dbReference type="SUPFAM" id="SSF53092">
    <property type="entry name" value="Creatinase/prolidase N-terminal domain"/>
    <property type="match status" value="1"/>
</dbReference>
<comment type="cofactor">
    <cofactor evidence="2">
        <name>Mn(2+)</name>
        <dbReference type="ChEBI" id="CHEBI:29035"/>
    </cofactor>
</comment>
<keyword evidence="9" id="KW-0645">Protease</keyword>
<comment type="catalytic activity">
    <reaction evidence="1">
        <text>Release of any N-terminal amino acid, including proline, that is linked to proline, even from a dipeptide or tripeptide.</text>
        <dbReference type="EC" id="3.4.11.9"/>
    </reaction>
</comment>
<dbReference type="PANTHER" id="PTHR43226">
    <property type="entry name" value="XAA-PRO AMINOPEPTIDASE 3"/>
    <property type="match status" value="1"/>
</dbReference>
<evidence type="ECO:0000256" key="2">
    <source>
        <dbReference type="ARBA" id="ARBA00001936"/>
    </source>
</evidence>
<dbReference type="SMART" id="SM01011">
    <property type="entry name" value="AMP_N"/>
    <property type="match status" value="1"/>
</dbReference>
<dbReference type="EMBL" id="JADIMJ010000021">
    <property type="protein sequence ID" value="MBO8453340.1"/>
    <property type="molecule type" value="Genomic_DNA"/>
</dbReference>
<evidence type="ECO:0000256" key="5">
    <source>
        <dbReference type="ARBA" id="ARBA00022723"/>
    </source>
</evidence>
<evidence type="ECO:0000313" key="9">
    <source>
        <dbReference type="EMBL" id="MBO8453340.1"/>
    </source>
</evidence>
<dbReference type="SUPFAM" id="SSF55920">
    <property type="entry name" value="Creatinase/aminopeptidase"/>
    <property type="match status" value="1"/>
</dbReference>
<evidence type="ECO:0000256" key="1">
    <source>
        <dbReference type="ARBA" id="ARBA00001424"/>
    </source>
</evidence>
<evidence type="ECO:0000259" key="8">
    <source>
        <dbReference type="SMART" id="SM01011"/>
    </source>
</evidence>
<dbReference type="AlphaFoldDB" id="A0A940IFX8"/>
<protein>
    <recommendedName>
        <fullName evidence="4">Xaa-Pro aminopeptidase</fullName>
        <ecNumber evidence="4">3.4.11.9</ecNumber>
    </recommendedName>
</protein>
<dbReference type="Pfam" id="PF05195">
    <property type="entry name" value="AMP_N"/>
    <property type="match status" value="1"/>
</dbReference>
<dbReference type="InterPro" id="IPR052433">
    <property type="entry name" value="X-Pro_dipept-like"/>
</dbReference>
<dbReference type="Gene3D" id="3.90.230.10">
    <property type="entry name" value="Creatinase/methionine aminopeptidase superfamily"/>
    <property type="match status" value="1"/>
</dbReference>
<evidence type="ECO:0000256" key="3">
    <source>
        <dbReference type="ARBA" id="ARBA00008766"/>
    </source>
</evidence>
<keyword evidence="7" id="KW-0464">Manganese</keyword>
<evidence type="ECO:0000256" key="4">
    <source>
        <dbReference type="ARBA" id="ARBA00012574"/>
    </source>
</evidence>
<feature type="domain" description="Aminopeptidase P N-terminal" evidence="8">
    <location>
        <begin position="2"/>
        <end position="139"/>
    </location>
</feature>